<protein>
    <recommendedName>
        <fullName evidence="9">General secretion pathway protein F</fullName>
    </recommendedName>
</protein>
<keyword evidence="6 10" id="KW-0812">Transmembrane</keyword>
<evidence type="ECO:0000313" key="13">
    <source>
        <dbReference type="EMBL" id="MDT7042342.1"/>
    </source>
</evidence>
<dbReference type="Proteomes" id="UP001250932">
    <property type="component" value="Unassembled WGS sequence"/>
</dbReference>
<comment type="similarity">
    <text evidence="3 10">Belongs to the GSP F family.</text>
</comment>
<dbReference type="PRINTS" id="PR00812">
    <property type="entry name" value="BCTERIALGSPF"/>
</dbReference>
<evidence type="ECO:0000256" key="1">
    <source>
        <dbReference type="ARBA" id="ARBA00002684"/>
    </source>
</evidence>
<keyword evidence="7 11" id="KW-1133">Transmembrane helix</keyword>
<evidence type="ECO:0000256" key="8">
    <source>
        <dbReference type="ARBA" id="ARBA00023136"/>
    </source>
</evidence>
<evidence type="ECO:0000313" key="14">
    <source>
        <dbReference type="Proteomes" id="UP001250932"/>
    </source>
</evidence>
<sequence length="403" mass="44116">MPVFLYHGQSRQGRRRRGEITAKDSREASRLLRKQEILATSIREKPAPISLSLFSLTSLRVKPRALVVLTLQLATMVKAGVPLLQGLQTVARHSTDQTLQETLNHVAQQVQSGNSLGASLRAHPQVFSPWYVGMVEAGEASGMLDVTLQRLADSLEKRLKLTHQVRAALAYPCVVLVVALSVLAVLVMWVIPMFGPLFTDLGDALPWPTKWVLQVSAFMNSYILFLLSLGVGVGFLMKRLLRSEWGQTFRERLLLKIPLMGTVWLKTSVVHFARTLSGLLKSGVPILEGLTLAGRTSGLRRLEHALGEAQRSVGEGHSLADPLLASGVFPPFVTEMVRVGESTGSLDSTLEKVADLYEQEVNRDIVSLTALIEPLIIVVLGIGIGFIVMAMYLPIFNMASVIG</sequence>
<dbReference type="InterPro" id="IPR042094">
    <property type="entry name" value="T2SS_GspF_sf"/>
</dbReference>
<evidence type="ECO:0000256" key="2">
    <source>
        <dbReference type="ARBA" id="ARBA00004651"/>
    </source>
</evidence>
<feature type="domain" description="Type II secretion system protein GspF" evidence="12">
    <location>
        <begin position="70"/>
        <end position="192"/>
    </location>
</feature>
<evidence type="ECO:0000256" key="3">
    <source>
        <dbReference type="ARBA" id="ARBA00005745"/>
    </source>
</evidence>
<evidence type="ECO:0000256" key="10">
    <source>
        <dbReference type="RuleBase" id="RU003923"/>
    </source>
</evidence>
<dbReference type="InterPro" id="IPR003004">
    <property type="entry name" value="GspF/PilC"/>
</dbReference>
<dbReference type="PROSITE" id="PS00874">
    <property type="entry name" value="T2SP_F"/>
    <property type="match status" value="1"/>
</dbReference>
<evidence type="ECO:0000259" key="12">
    <source>
        <dbReference type="Pfam" id="PF00482"/>
    </source>
</evidence>
<dbReference type="PANTHER" id="PTHR30012:SF0">
    <property type="entry name" value="TYPE II SECRETION SYSTEM PROTEIN F-RELATED"/>
    <property type="match status" value="1"/>
</dbReference>
<evidence type="ECO:0000256" key="5">
    <source>
        <dbReference type="ARBA" id="ARBA00022475"/>
    </source>
</evidence>
<evidence type="ECO:0000256" key="9">
    <source>
        <dbReference type="ARBA" id="ARBA00030750"/>
    </source>
</evidence>
<dbReference type="InterPro" id="IPR001992">
    <property type="entry name" value="T2SS_GspF/T4SS_PilC_CS"/>
</dbReference>
<dbReference type="Pfam" id="PF00482">
    <property type="entry name" value="T2SSF"/>
    <property type="match status" value="2"/>
</dbReference>
<dbReference type="InterPro" id="IPR018076">
    <property type="entry name" value="T2SS_GspF_dom"/>
</dbReference>
<dbReference type="Gene3D" id="1.20.81.30">
    <property type="entry name" value="Type II secretion system (T2SS), domain F"/>
    <property type="match status" value="2"/>
</dbReference>
<reference evidence="13 14" key="1">
    <citation type="journal article" date="2023" name="ISME J.">
        <title>Cultivation and genomic characterization of novel and ubiquitous marine nitrite-oxidizing bacteria from the Nitrospirales.</title>
        <authorList>
            <person name="Mueller A.J."/>
            <person name="Daebeler A."/>
            <person name="Herbold C.W."/>
            <person name="Kirkegaard R.H."/>
            <person name="Daims H."/>
        </authorList>
    </citation>
    <scope>NUCLEOTIDE SEQUENCE [LARGE SCALE GENOMIC DNA]</scope>
    <source>
        <strain evidence="13 14">EB</strain>
    </source>
</reference>
<comment type="caution">
    <text evidence="13">The sequence shown here is derived from an EMBL/GenBank/DDBJ whole genome shotgun (WGS) entry which is preliminary data.</text>
</comment>
<dbReference type="PANTHER" id="PTHR30012">
    <property type="entry name" value="GENERAL SECRETION PATHWAY PROTEIN"/>
    <property type="match status" value="1"/>
</dbReference>
<name>A0ABU3K7E5_9BACT</name>
<feature type="domain" description="Type II secretion system protein GspF" evidence="12">
    <location>
        <begin position="272"/>
        <end position="394"/>
    </location>
</feature>
<evidence type="ECO:0000256" key="4">
    <source>
        <dbReference type="ARBA" id="ARBA00022448"/>
    </source>
</evidence>
<dbReference type="RefSeq" id="WP_313832727.1">
    <property type="nucleotide sequence ID" value="NZ_JAQOUE010000001.1"/>
</dbReference>
<comment type="subcellular location">
    <subcellularLocation>
        <location evidence="2 10">Cell membrane</location>
        <topology evidence="2 10">Multi-pass membrane protein</topology>
    </subcellularLocation>
</comment>
<keyword evidence="5" id="KW-1003">Cell membrane</keyword>
<evidence type="ECO:0000256" key="6">
    <source>
        <dbReference type="ARBA" id="ARBA00022692"/>
    </source>
</evidence>
<evidence type="ECO:0000256" key="11">
    <source>
        <dbReference type="SAM" id="Phobius"/>
    </source>
</evidence>
<comment type="function">
    <text evidence="1">Component of the type II secretion system inner membrane complex required for the energy-dependent secretion of extracellular factors such as proteases and toxins from the periplasm.</text>
</comment>
<feature type="transmembrane region" description="Helical" evidence="11">
    <location>
        <begin position="375"/>
        <end position="395"/>
    </location>
</feature>
<feature type="transmembrane region" description="Helical" evidence="11">
    <location>
        <begin position="211"/>
        <end position="237"/>
    </location>
</feature>
<gene>
    <name evidence="13" type="ORF">PPG34_08260</name>
</gene>
<keyword evidence="8 11" id="KW-0472">Membrane</keyword>
<evidence type="ECO:0000256" key="7">
    <source>
        <dbReference type="ARBA" id="ARBA00022989"/>
    </source>
</evidence>
<keyword evidence="14" id="KW-1185">Reference proteome</keyword>
<proteinExistence type="inferred from homology"/>
<organism evidence="13 14">
    <name type="scientific">Candidatus Nitronereus thalassa</name>
    <dbReference type="NCBI Taxonomy" id="3020898"/>
    <lineage>
        <taxon>Bacteria</taxon>
        <taxon>Pseudomonadati</taxon>
        <taxon>Nitrospirota</taxon>
        <taxon>Nitrospiria</taxon>
        <taxon>Nitrospirales</taxon>
        <taxon>Nitrospiraceae</taxon>
        <taxon>Candidatus Nitronereus</taxon>
    </lineage>
</organism>
<accession>A0ABU3K7E5</accession>
<keyword evidence="4 10" id="KW-0813">Transport</keyword>
<dbReference type="EMBL" id="JAQOUE010000001">
    <property type="protein sequence ID" value="MDT7042342.1"/>
    <property type="molecule type" value="Genomic_DNA"/>
</dbReference>
<feature type="transmembrane region" description="Helical" evidence="11">
    <location>
        <begin position="168"/>
        <end position="191"/>
    </location>
</feature>